<dbReference type="EC" id="2.7.11.1" evidence="1"/>
<dbReference type="InterPro" id="IPR000719">
    <property type="entry name" value="Prot_kinase_dom"/>
</dbReference>
<dbReference type="InterPro" id="IPR011009">
    <property type="entry name" value="Kinase-like_dom_sf"/>
</dbReference>
<dbReference type="PANTHER" id="PTHR44899:SF3">
    <property type="entry name" value="SERINE_THREONINE-PROTEIN KINASE NEK1"/>
    <property type="match status" value="1"/>
</dbReference>
<feature type="domain" description="Protein kinase" evidence="10">
    <location>
        <begin position="1"/>
        <end position="221"/>
    </location>
</feature>
<keyword evidence="2" id="KW-0723">Serine/threonine-protein kinase</keyword>
<dbReference type="Pfam" id="PF00069">
    <property type="entry name" value="Pkinase"/>
    <property type="match status" value="1"/>
</dbReference>
<feature type="compositionally biased region" description="Polar residues" evidence="9">
    <location>
        <begin position="290"/>
        <end position="321"/>
    </location>
</feature>
<comment type="catalytic activity">
    <reaction evidence="8">
        <text>L-seryl-[protein] + ATP = O-phospho-L-seryl-[protein] + ADP + H(+)</text>
        <dbReference type="Rhea" id="RHEA:17989"/>
        <dbReference type="Rhea" id="RHEA-COMP:9863"/>
        <dbReference type="Rhea" id="RHEA-COMP:11604"/>
        <dbReference type="ChEBI" id="CHEBI:15378"/>
        <dbReference type="ChEBI" id="CHEBI:29999"/>
        <dbReference type="ChEBI" id="CHEBI:30616"/>
        <dbReference type="ChEBI" id="CHEBI:83421"/>
        <dbReference type="ChEBI" id="CHEBI:456216"/>
        <dbReference type="EC" id="2.7.11.1"/>
    </reaction>
</comment>
<dbReference type="SMART" id="SM00220">
    <property type="entry name" value="S_TKc"/>
    <property type="match status" value="1"/>
</dbReference>
<dbReference type="InterPro" id="IPR008271">
    <property type="entry name" value="Ser/Thr_kinase_AS"/>
</dbReference>
<keyword evidence="6" id="KW-0067">ATP-binding</keyword>
<evidence type="ECO:0000259" key="10">
    <source>
        <dbReference type="PROSITE" id="PS50011"/>
    </source>
</evidence>
<dbReference type="AlphaFoldDB" id="A0A7G2CLF8"/>
<dbReference type="GO" id="GO:0004674">
    <property type="term" value="F:protein serine/threonine kinase activity"/>
    <property type="evidence" value="ECO:0007669"/>
    <property type="project" value="UniProtKB-KW"/>
</dbReference>
<evidence type="ECO:0000313" key="12">
    <source>
        <dbReference type="Proteomes" id="UP000515908"/>
    </source>
</evidence>
<dbReference type="Gene3D" id="1.10.510.10">
    <property type="entry name" value="Transferase(Phosphotransferase) domain 1"/>
    <property type="match status" value="1"/>
</dbReference>
<reference evidence="11 12" key="1">
    <citation type="submission" date="2020-08" db="EMBL/GenBank/DDBJ databases">
        <authorList>
            <person name="Newling K."/>
            <person name="Davey J."/>
            <person name="Forrester S."/>
        </authorList>
    </citation>
    <scope>NUCLEOTIDE SEQUENCE [LARGE SCALE GENOMIC DNA]</scope>
    <source>
        <strain evidence="12">Crithidia deanei Carvalho (ATCC PRA-265)</strain>
    </source>
</reference>
<proteinExistence type="predicted"/>
<dbReference type="CDD" id="cd08215">
    <property type="entry name" value="STKc_Nek"/>
    <property type="match status" value="1"/>
</dbReference>
<dbReference type="VEuPathDB" id="TriTrypDB:ADEAN_000689800"/>
<evidence type="ECO:0000256" key="5">
    <source>
        <dbReference type="ARBA" id="ARBA00022777"/>
    </source>
</evidence>
<keyword evidence="3" id="KW-0808">Transferase</keyword>
<evidence type="ECO:0000256" key="9">
    <source>
        <dbReference type="SAM" id="MobiDB-lite"/>
    </source>
</evidence>
<gene>
    <name evidence="11" type="ORF">ADEAN_000689800</name>
</gene>
<evidence type="ECO:0000256" key="3">
    <source>
        <dbReference type="ARBA" id="ARBA00022679"/>
    </source>
</evidence>
<sequence>MSKKERQQSLNEARVLSALKHPNIINYVDSFLAKRSDHLCIVMEFADGGDLCGRIKKNYGVHFRETQVLDWFIQIVMSLNYVHQRKILHRDVKTQNIFLTTDNIIKLGDFGIARALVGTYDQAKTFVGTPYYLSPELILEQPYDHRSDIWAAGVVLYELLALKHPFNANDMKGLMQRILKVQYDPLPMMYSTELRNIVPRLLMKNPAQRLSFADVLELPIVQKRLGEWLRGDVLPAAYLKSLLDHKLLPESALRQHESIGSGQLSMSSSMDHSAVRTTLSEPSLPRLNLENRNNQPASCNTSPRPDFSQYTPPVSVPNSYRSVDDSRSQVQVPRYSRQPMPLSPNPSPQLSSNAPPSGRLGRLDDFYQKLNNYQKPQGRLQPFAGAAAYGNINGRVPKSNPTYAKPPSQIDIRSMLQRAAAERAQRVQRAQYGM</sequence>
<accession>A0A7G2CLF8</accession>
<dbReference type="InterPro" id="IPR051131">
    <property type="entry name" value="NEK_Ser/Thr_kinase_NIMA"/>
</dbReference>
<evidence type="ECO:0000256" key="2">
    <source>
        <dbReference type="ARBA" id="ARBA00022527"/>
    </source>
</evidence>
<dbReference type="GO" id="GO:0005524">
    <property type="term" value="F:ATP binding"/>
    <property type="evidence" value="ECO:0007669"/>
    <property type="project" value="UniProtKB-KW"/>
</dbReference>
<comment type="catalytic activity">
    <reaction evidence="7">
        <text>L-threonyl-[protein] + ATP = O-phospho-L-threonyl-[protein] + ADP + H(+)</text>
        <dbReference type="Rhea" id="RHEA:46608"/>
        <dbReference type="Rhea" id="RHEA-COMP:11060"/>
        <dbReference type="Rhea" id="RHEA-COMP:11605"/>
        <dbReference type="ChEBI" id="CHEBI:15378"/>
        <dbReference type="ChEBI" id="CHEBI:30013"/>
        <dbReference type="ChEBI" id="CHEBI:30616"/>
        <dbReference type="ChEBI" id="CHEBI:61977"/>
        <dbReference type="ChEBI" id="CHEBI:456216"/>
        <dbReference type="EC" id="2.7.11.1"/>
    </reaction>
</comment>
<name>A0A7G2CLF8_9TRYP</name>
<feature type="region of interest" description="Disordered" evidence="9">
    <location>
        <begin position="259"/>
        <end position="361"/>
    </location>
</feature>
<organism evidence="11 12">
    <name type="scientific">Angomonas deanei</name>
    <dbReference type="NCBI Taxonomy" id="59799"/>
    <lineage>
        <taxon>Eukaryota</taxon>
        <taxon>Discoba</taxon>
        <taxon>Euglenozoa</taxon>
        <taxon>Kinetoplastea</taxon>
        <taxon>Metakinetoplastina</taxon>
        <taxon>Trypanosomatida</taxon>
        <taxon>Trypanosomatidae</taxon>
        <taxon>Strigomonadinae</taxon>
        <taxon>Angomonas</taxon>
    </lineage>
</organism>
<dbReference type="FunFam" id="1.10.510.10:FF:001301">
    <property type="entry name" value="NIMA-related kinase 4"/>
    <property type="match status" value="1"/>
</dbReference>
<dbReference type="SUPFAM" id="SSF56112">
    <property type="entry name" value="Protein kinase-like (PK-like)"/>
    <property type="match status" value="1"/>
</dbReference>
<dbReference type="PROSITE" id="PS00108">
    <property type="entry name" value="PROTEIN_KINASE_ST"/>
    <property type="match status" value="1"/>
</dbReference>
<feature type="compositionally biased region" description="Low complexity" evidence="9">
    <location>
        <begin position="259"/>
        <end position="272"/>
    </location>
</feature>
<evidence type="ECO:0000313" key="11">
    <source>
        <dbReference type="EMBL" id="CAD2219393.1"/>
    </source>
</evidence>
<feature type="compositionally biased region" description="Low complexity" evidence="9">
    <location>
        <begin position="348"/>
        <end position="357"/>
    </location>
</feature>
<dbReference type="PANTHER" id="PTHR44899">
    <property type="entry name" value="CAMK FAMILY PROTEIN KINASE"/>
    <property type="match status" value="1"/>
</dbReference>
<keyword evidence="4" id="KW-0547">Nucleotide-binding</keyword>
<evidence type="ECO:0000256" key="1">
    <source>
        <dbReference type="ARBA" id="ARBA00012513"/>
    </source>
</evidence>
<keyword evidence="12" id="KW-1185">Reference proteome</keyword>
<dbReference type="EMBL" id="LR877157">
    <property type="protein sequence ID" value="CAD2219393.1"/>
    <property type="molecule type" value="Genomic_DNA"/>
</dbReference>
<evidence type="ECO:0000256" key="7">
    <source>
        <dbReference type="ARBA" id="ARBA00047899"/>
    </source>
</evidence>
<evidence type="ECO:0000256" key="8">
    <source>
        <dbReference type="ARBA" id="ARBA00048679"/>
    </source>
</evidence>
<dbReference type="PROSITE" id="PS50011">
    <property type="entry name" value="PROTEIN_KINASE_DOM"/>
    <property type="match status" value="1"/>
</dbReference>
<protein>
    <recommendedName>
        <fullName evidence="1">non-specific serine/threonine protein kinase</fullName>
        <ecNumber evidence="1">2.7.11.1</ecNumber>
    </recommendedName>
</protein>
<keyword evidence="5 11" id="KW-0418">Kinase</keyword>
<dbReference type="Proteomes" id="UP000515908">
    <property type="component" value="Chromosome 13"/>
</dbReference>
<evidence type="ECO:0000256" key="4">
    <source>
        <dbReference type="ARBA" id="ARBA00022741"/>
    </source>
</evidence>
<evidence type="ECO:0000256" key="6">
    <source>
        <dbReference type="ARBA" id="ARBA00022840"/>
    </source>
</evidence>